<feature type="chain" id="PRO_5007527909" evidence="3">
    <location>
        <begin position="20"/>
        <end position="111"/>
    </location>
</feature>
<dbReference type="InterPro" id="IPR031424">
    <property type="entry name" value="QVR-like"/>
</dbReference>
<feature type="signal peptide" evidence="3">
    <location>
        <begin position="1"/>
        <end position="19"/>
    </location>
</feature>
<dbReference type="AlphaFoldDB" id="A0A146MAR0"/>
<organism evidence="4">
    <name type="scientific">Lygus hesperus</name>
    <name type="common">Western plant bug</name>
    <dbReference type="NCBI Taxonomy" id="30085"/>
    <lineage>
        <taxon>Eukaryota</taxon>
        <taxon>Metazoa</taxon>
        <taxon>Ecdysozoa</taxon>
        <taxon>Arthropoda</taxon>
        <taxon>Hexapoda</taxon>
        <taxon>Insecta</taxon>
        <taxon>Pterygota</taxon>
        <taxon>Neoptera</taxon>
        <taxon>Paraneoptera</taxon>
        <taxon>Hemiptera</taxon>
        <taxon>Heteroptera</taxon>
        <taxon>Panheteroptera</taxon>
        <taxon>Cimicomorpha</taxon>
        <taxon>Miridae</taxon>
        <taxon>Mirini</taxon>
        <taxon>Lygus</taxon>
    </lineage>
</organism>
<name>A0A146MAR0_LYGHE</name>
<dbReference type="GO" id="GO:0030431">
    <property type="term" value="P:sleep"/>
    <property type="evidence" value="ECO:0007669"/>
    <property type="project" value="InterPro"/>
</dbReference>
<evidence type="ECO:0000256" key="2">
    <source>
        <dbReference type="ARBA" id="ARBA00023180"/>
    </source>
</evidence>
<dbReference type="SUPFAM" id="SSF57302">
    <property type="entry name" value="Snake toxin-like"/>
    <property type="match status" value="1"/>
</dbReference>
<dbReference type="EMBL" id="GDHC01002989">
    <property type="protein sequence ID" value="JAQ15640.1"/>
    <property type="molecule type" value="Transcribed_RNA"/>
</dbReference>
<reference evidence="4" key="1">
    <citation type="journal article" date="2016" name="Gigascience">
        <title>De novo construction of an expanded transcriptome assembly for the western tarnished plant bug, Lygus hesperus.</title>
        <authorList>
            <person name="Tassone E.E."/>
            <person name="Geib S.M."/>
            <person name="Hall B."/>
            <person name="Fabrick J.A."/>
            <person name="Brent C.S."/>
            <person name="Hull J.J."/>
        </authorList>
    </citation>
    <scope>NUCLEOTIDE SEQUENCE</scope>
</reference>
<dbReference type="InterPro" id="IPR045860">
    <property type="entry name" value="Snake_toxin-like_sf"/>
</dbReference>
<dbReference type="GO" id="GO:0032222">
    <property type="term" value="P:regulation of synaptic transmission, cholinergic"/>
    <property type="evidence" value="ECO:0007669"/>
    <property type="project" value="InterPro"/>
</dbReference>
<evidence type="ECO:0000256" key="1">
    <source>
        <dbReference type="ARBA" id="ARBA00022729"/>
    </source>
</evidence>
<evidence type="ECO:0000256" key="3">
    <source>
        <dbReference type="SAM" id="SignalP"/>
    </source>
</evidence>
<keyword evidence="1 3" id="KW-0732">Signal</keyword>
<dbReference type="Pfam" id="PF17064">
    <property type="entry name" value="QVR"/>
    <property type="match status" value="1"/>
</dbReference>
<gene>
    <name evidence="4" type="ORF">g.11922</name>
</gene>
<evidence type="ECO:0000313" key="4">
    <source>
        <dbReference type="EMBL" id="JAQ15640.1"/>
    </source>
</evidence>
<protein>
    <submittedName>
        <fullName evidence="4">Uncharacterized protein</fullName>
    </submittedName>
</protein>
<accession>A0A146MAR0</accession>
<sequence length="111" mass="11867">MKVAVICALLIAGALHSDATQCYECDGPPDGDCAKAVVESMKVVTCEGISLCHYTDTRSGSERGVSRGCTKDGPTDLCTLLYQLAASNPMGLRVFECKTCRQDKCNIQITN</sequence>
<keyword evidence="2" id="KW-0325">Glycoprotein</keyword>
<proteinExistence type="predicted"/>